<evidence type="ECO:0008006" key="5">
    <source>
        <dbReference type="Google" id="ProtNLM"/>
    </source>
</evidence>
<name>A0A137NXW4_CONC2</name>
<keyword evidence="1" id="KW-0812">Transmembrane</keyword>
<accession>A0A137NXW4</accession>
<dbReference type="Proteomes" id="UP000070444">
    <property type="component" value="Unassembled WGS sequence"/>
</dbReference>
<feature type="transmembrane region" description="Helical" evidence="1">
    <location>
        <begin position="87"/>
        <end position="112"/>
    </location>
</feature>
<keyword evidence="2" id="KW-0732">Signal</keyword>
<evidence type="ECO:0000313" key="3">
    <source>
        <dbReference type="EMBL" id="KXN67511.1"/>
    </source>
</evidence>
<dbReference type="EMBL" id="KQ964632">
    <property type="protein sequence ID" value="KXN67511.1"/>
    <property type="molecule type" value="Genomic_DNA"/>
</dbReference>
<feature type="chain" id="PRO_5007294280" description="Mid2 domain-containing protein" evidence="2">
    <location>
        <begin position="20"/>
        <end position="259"/>
    </location>
</feature>
<proteinExistence type="predicted"/>
<feature type="signal peptide" evidence="2">
    <location>
        <begin position="1"/>
        <end position="19"/>
    </location>
</feature>
<gene>
    <name evidence="3" type="ORF">CONCODRAFT_19558</name>
</gene>
<keyword evidence="1" id="KW-1133">Transmembrane helix</keyword>
<evidence type="ECO:0000256" key="2">
    <source>
        <dbReference type="SAM" id="SignalP"/>
    </source>
</evidence>
<evidence type="ECO:0000256" key="1">
    <source>
        <dbReference type="SAM" id="Phobius"/>
    </source>
</evidence>
<organism evidence="3 4">
    <name type="scientific">Conidiobolus coronatus (strain ATCC 28846 / CBS 209.66 / NRRL 28638)</name>
    <name type="common">Delacroixia coronata</name>
    <dbReference type="NCBI Taxonomy" id="796925"/>
    <lineage>
        <taxon>Eukaryota</taxon>
        <taxon>Fungi</taxon>
        <taxon>Fungi incertae sedis</taxon>
        <taxon>Zoopagomycota</taxon>
        <taxon>Entomophthoromycotina</taxon>
        <taxon>Entomophthoromycetes</taxon>
        <taxon>Entomophthorales</taxon>
        <taxon>Ancylistaceae</taxon>
        <taxon>Conidiobolus</taxon>
    </lineage>
</organism>
<keyword evidence="1" id="KW-0472">Membrane</keyword>
<evidence type="ECO:0000313" key="4">
    <source>
        <dbReference type="Proteomes" id="UP000070444"/>
    </source>
</evidence>
<dbReference type="AlphaFoldDB" id="A0A137NXW4"/>
<sequence length="259" mass="28428">MKLNYFLIGLLSSISIVIGSNINGIKNLNNSTLLSTDISPTRTVSVGNLNCPEFPPNNCGSDTVAVFVIGGDDKCSEFVCQPKGPNVVAIILGSVFGILGFILFGLGVLFYIKRREIKEAGGFFKYFQEKRPTLPTQFSYRNVNGSLSGFSSFSSRNNQSTVSRMPSILLEAKPEKINFQNGLQAAKLVDLDSDNSNDSIIAQVTPNQVTSEQVAKSPIVKDFSEIKPESELQPSQTEFFSFHNDIQDPALQINHHQQK</sequence>
<reference evidence="3 4" key="1">
    <citation type="journal article" date="2015" name="Genome Biol. Evol.">
        <title>Phylogenomic analyses indicate that early fungi evolved digesting cell walls of algal ancestors of land plants.</title>
        <authorList>
            <person name="Chang Y."/>
            <person name="Wang S."/>
            <person name="Sekimoto S."/>
            <person name="Aerts A.L."/>
            <person name="Choi C."/>
            <person name="Clum A."/>
            <person name="LaButti K.M."/>
            <person name="Lindquist E.A."/>
            <person name="Yee Ngan C."/>
            <person name="Ohm R.A."/>
            <person name="Salamov A.A."/>
            <person name="Grigoriev I.V."/>
            <person name="Spatafora J.W."/>
            <person name="Berbee M.L."/>
        </authorList>
    </citation>
    <scope>NUCLEOTIDE SEQUENCE [LARGE SCALE GENOMIC DNA]</scope>
    <source>
        <strain evidence="3 4">NRRL 28638</strain>
    </source>
</reference>
<keyword evidence="4" id="KW-1185">Reference proteome</keyword>
<protein>
    <recommendedName>
        <fullName evidence="5">Mid2 domain-containing protein</fullName>
    </recommendedName>
</protein>